<organism evidence="1 2">
    <name type="scientific">Goodea atripinnis</name>
    <dbReference type="NCBI Taxonomy" id="208336"/>
    <lineage>
        <taxon>Eukaryota</taxon>
        <taxon>Metazoa</taxon>
        <taxon>Chordata</taxon>
        <taxon>Craniata</taxon>
        <taxon>Vertebrata</taxon>
        <taxon>Euteleostomi</taxon>
        <taxon>Actinopterygii</taxon>
        <taxon>Neopterygii</taxon>
        <taxon>Teleostei</taxon>
        <taxon>Neoteleostei</taxon>
        <taxon>Acanthomorphata</taxon>
        <taxon>Ovalentaria</taxon>
        <taxon>Atherinomorphae</taxon>
        <taxon>Cyprinodontiformes</taxon>
        <taxon>Goodeidae</taxon>
        <taxon>Goodea</taxon>
    </lineage>
</organism>
<reference evidence="1 2" key="1">
    <citation type="submission" date="2021-06" db="EMBL/GenBank/DDBJ databases">
        <authorList>
            <person name="Palmer J.M."/>
        </authorList>
    </citation>
    <scope>NUCLEOTIDE SEQUENCE [LARGE SCALE GENOMIC DNA]</scope>
    <source>
        <strain evidence="1 2">GA_2019</strain>
        <tissue evidence="1">Muscle</tissue>
    </source>
</reference>
<accession>A0ABV0PRW8</accession>
<comment type="caution">
    <text evidence="1">The sequence shown here is derived from an EMBL/GenBank/DDBJ whole genome shotgun (WGS) entry which is preliminary data.</text>
</comment>
<gene>
    <name evidence="1" type="ORF">GOODEAATRI_025436</name>
</gene>
<proteinExistence type="predicted"/>
<keyword evidence="2" id="KW-1185">Reference proteome</keyword>
<protein>
    <recommendedName>
        <fullName evidence="3">AB hydrolase-1 domain-containing protein</fullName>
    </recommendedName>
</protein>
<dbReference type="Proteomes" id="UP001476798">
    <property type="component" value="Unassembled WGS sequence"/>
</dbReference>
<evidence type="ECO:0008006" key="3">
    <source>
        <dbReference type="Google" id="ProtNLM"/>
    </source>
</evidence>
<feature type="non-terminal residue" evidence="1">
    <location>
        <position position="1"/>
    </location>
</feature>
<evidence type="ECO:0000313" key="2">
    <source>
        <dbReference type="Proteomes" id="UP001476798"/>
    </source>
</evidence>
<dbReference type="SUPFAM" id="SSF53474">
    <property type="entry name" value="alpha/beta-Hydrolases"/>
    <property type="match status" value="1"/>
</dbReference>
<dbReference type="EMBL" id="JAHRIO010082954">
    <property type="protein sequence ID" value="MEQ2186126.1"/>
    <property type="molecule type" value="Genomic_DNA"/>
</dbReference>
<name>A0ABV0PRW8_9TELE</name>
<sequence length="159" mass="17865">YDEMALKDLPAVVNHILKVTGQEQIFYVGHSQGTTIGTRPTFSTLPELASKIRLFFGLAPVATVAFTGSPMSKLSVLPDFLIWDLFGKRDFLPQSQYIKWLAEQVCARTLLSKLCGNLFFILCGFDEKNLNMVRTADPELCSILFYRQIKPQSDVPVTD</sequence>
<dbReference type="InterPro" id="IPR029058">
    <property type="entry name" value="AB_hydrolase_fold"/>
</dbReference>
<dbReference type="PANTHER" id="PTHR11005">
    <property type="entry name" value="LYSOSOMAL ACID LIPASE-RELATED"/>
    <property type="match status" value="1"/>
</dbReference>
<dbReference type="Gene3D" id="3.40.50.1820">
    <property type="entry name" value="alpha/beta hydrolase"/>
    <property type="match status" value="1"/>
</dbReference>
<evidence type="ECO:0000313" key="1">
    <source>
        <dbReference type="EMBL" id="MEQ2186126.1"/>
    </source>
</evidence>